<keyword evidence="3" id="KW-1185">Reference proteome</keyword>
<sequence>MTPGIISLGLVQNSISSTPYVLPTKKEWDILFQPMFDEYLQPSPSVVSRVPSIVAPIPVDTTSTPYQPQLIKMHHLLVLRQQLKKHNLQLFIKDVISSDLQHTNQPFDHLRKWTKDHPLDNVIGNPSRPISTRRQLQTDAMWCYFDVFLTNVELKRKFMNLIDFKYEFGGVLKNKARLVAKGYRQEEGINFEESFAPVARIKAIKIFIANAVYKNMTVYQMNVKTTFLNCVLREEAKPTEKHFKAMKRVFRYLKGTINIGIWYSKYTRIALTAYADADHVGCQDTRRSTSGSVHFLGDLTDYGFAFNKIPLYCDNKSAIALCYNNVQHSRSKHIDVRYHFIKEQVENGVVELYFVKMEYQMVDILTKALAWKRFEFLLNQLGMKSMTQETLKCLVE</sequence>
<protein>
    <submittedName>
        <fullName evidence="2">Retrovirus-related pol polyprotein from transposon TNT 1-94</fullName>
    </submittedName>
</protein>
<dbReference type="CDD" id="cd09272">
    <property type="entry name" value="RNase_HI_RT_Ty1"/>
    <property type="match status" value="1"/>
</dbReference>
<dbReference type="Pfam" id="PF07727">
    <property type="entry name" value="RVT_2"/>
    <property type="match status" value="1"/>
</dbReference>
<organism evidence="2 3">
    <name type="scientific">Tanacetum coccineum</name>
    <dbReference type="NCBI Taxonomy" id="301880"/>
    <lineage>
        <taxon>Eukaryota</taxon>
        <taxon>Viridiplantae</taxon>
        <taxon>Streptophyta</taxon>
        <taxon>Embryophyta</taxon>
        <taxon>Tracheophyta</taxon>
        <taxon>Spermatophyta</taxon>
        <taxon>Magnoliopsida</taxon>
        <taxon>eudicotyledons</taxon>
        <taxon>Gunneridae</taxon>
        <taxon>Pentapetalae</taxon>
        <taxon>asterids</taxon>
        <taxon>campanulids</taxon>
        <taxon>Asterales</taxon>
        <taxon>Asteraceae</taxon>
        <taxon>Asteroideae</taxon>
        <taxon>Anthemideae</taxon>
        <taxon>Anthemidinae</taxon>
        <taxon>Tanacetum</taxon>
    </lineage>
</organism>
<name>A0ABQ5J7X5_9ASTR</name>
<dbReference type="Proteomes" id="UP001151760">
    <property type="component" value="Unassembled WGS sequence"/>
</dbReference>
<proteinExistence type="predicted"/>
<comment type="caution">
    <text evidence="2">The sequence shown here is derived from an EMBL/GenBank/DDBJ whole genome shotgun (WGS) entry which is preliminary data.</text>
</comment>
<evidence type="ECO:0000313" key="3">
    <source>
        <dbReference type="Proteomes" id="UP001151760"/>
    </source>
</evidence>
<gene>
    <name evidence="2" type="ORF">Tco_1124671</name>
</gene>
<evidence type="ECO:0000313" key="2">
    <source>
        <dbReference type="EMBL" id="GJU08241.1"/>
    </source>
</evidence>
<feature type="domain" description="Reverse transcriptase Ty1/copia-type" evidence="1">
    <location>
        <begin position="172"/>
        <end position="235"/>
    </location>
</feature>
<dbReference type="PANTHER" id="PTHR11439:SF483">
    <property type="entry name" value="PEPTIDE SYNTHASE GLIP-LIKE, PUTATIVE (AFU_ORTHOLOGUE AFUA_3G12920)-RELATED"/>
    <property type="match status" value="1"/>
</dbReference>
<dbReference type="InterPro" id="IPR013103">
    <property type="entry name" value="RVT_2"/>
</dbReference>
<accession>A0ABQ5J7X5</accession>
<dbReference type="EMBL" id="BQNB010021613">
    <property type="protein sequence ID" value="GJU08241.1"/>
    <property type="molecule type" value="Genomic_DNA"/>
</dbReference>
<evidence type="ECO:0000259" key="1">
    <source>
        <dbReference type="Pfam" id="PF07727"/>
    </source>
</evidence>
<reference evidence="2" key="1">
    <citation type="journal article" date="2022" name="Int. J. Mol. Sci.">
        <title>Draft Genome of Tanacetum Coccineum: Genomic Comparison of Closely Related Tanacetum-Family Plants.</title>
        <authorList>
            <person name="Yamashiro T."/>
            <person name="Shiraishi A."/>
            <person name="Nakayama K."/>
            <person name="Satake H."/>
        </authorList>
    </citation>
    <scope>NUCLEOTIDE SEQUENCE</scope>
</reference>
<dbReference type="PANTHER" id="PTHR11439">
    <property type="entry name" value="GAG-POL-RELATED RETROTRANSPOSON"/>
    <property type="match status" value="1"/>
</dbReference>
<reference evidence="2" key="2">
    <citation type="submission" date="2022-01" db="EMBL/GenBank/DDBJ databases">
        <authorList>
            <person name="Yamashiro T."/>
            <person name="Shiraishi A."/>
            <person name="Satake H."/>
            <person name="Nakayama K."/>
        </authorList>
    </citation>
    <scope>NUCLEOTIDE SEQUENCE</scope>
</reference>